<dbReference type="Proteomes" id="UP000005237">
    <property type="component" value="Unassembled WGS sequence"/>
</dbReference>
<evidence type="ECO:0000313" key="2">
    <source>
        <dbReference type="Proteomes" id="UP000005237"/>
    </source>
</evidence>
<dbReference type="AlphaFoldDB" id="A0A8R1IR08"/>
<name>A0A8R1IR08_CAEJA</name>
<dbReference type="EnsemblMetazoa" id="CJA36606.1">
    <property type="protein sequence ID" value="CJA36606.1"/>
    <property type="gene ID" value="WBGene00212453"/>
</dbReference>
<sequence>MGASVGMMRMWGNNKTAKLLMPLLSKEKKKMAMEKVEVKAKNNGFEMPAILTDLDEKSGMPKLFHIEETTEGEEPPKVCPFSLFFFLCSHGYATIRASYCVFNRVATSKRKTPLLFFTPKFKAH</sequence>
<reference evidence="2" key="1">
    <citation type="submission" date="2010-08" db="EMBL/GenBank/DDBJ databases">
        <authorList>
            <consortium name="Caenorhabditis japonica Sequencing Consortium"/>
            <person name="Wilson R.K."/>
        </authorList>
    </citation>
    <scope>NUCLEOTIDE SEQUENCE [LARGE SCALE GENOMIC DNA]</scope>
    <source>
        <strain evidence="2">DF5081</strain>
    </source>
</reference>
<accession>A0A8R1IR08</accession>
<keyword evidence="2" id="KW-1185">Reference proteome</keyword>
<evidence type="ECO:0000313" key="1">
    <source>
        <dbReference type="EnsemblMetazoa" id="CJA36606.1"/>
    </source>
</evidence>
<organism evidence="1 2">
    <name type="scientific">Caenorhabditis japonica</name>
    <dbReference type="NCBI Taxonomy" id="281687"/>
    <lineage>
        <taxon>Eukaryota</taxon>
        <taxon>Metazoa</taxon>
        <taxon>Ecdysozoa</taxon>
        <taxon>Nematoda</taxon>
        <taxon>Chromadorea</taxon>
        <taxon>Rhabditida</taxon>
        <taxon>Rhabditina</taxon>
        <taxon>Rhabditomorpha</taxon>
        <taxon>Rhabditoidea</taxon>
        <taxon>Rhabditidae</taxon>
        <taxon>Peloderinae</taxon>
        <taxon>Caenorhabditis</taxon>
    </lineage>
</organism>
<reference evidence="1" key="2">
    <citation type="submission" date="2022-06" db="UniProtKB">
        <authorList>
            <consortium name="EnsemblMetazoa"/>
        </authorList>
    </citation>
    <scope>IDENTIFICATION</scope>
    <source>
        <strain evidence="1">DF5081</strain>
    </source>
</reference>
<proteinExistence type="predicted"/>
<protein>
    <submittedName>
        <fullName evidence="1">Uncharacterized protein</fullName>
    </submittedName>
</protein>